<dbReference type="Proteomes" id="UP000054821">
    <property type="component" value="Unassembled WGS sequence"/>
</dbReference>
<dbReference type="RefSeq" id="XP_024405967.1">
    <property type="nucleotide sequence ID" value="XM_024549262.1"/>
</dbReference>
<evidence type="ECO:0000313" key="1">
    <source>
        <dbReference type="EMBL" id="PON27308.1"/>
    </source>
</evidence>
<keyword evidence="2" id="KW-1185">Reference proteome</keyword>
<proteinExistence type="predicted"/>
<dbReference type="GeneID" id="36347465"/>
<dbReference type="AlphaFoldDB" id="A0A2P4ZSQ7"/>
<organism evidence="1 2">
    <name type="scientific">Trichoderma gamsii</name>
    <dbReference type="NCBI Taxonomy" id="398673"/>
    <lineage>
        <taxon>Eukaryota</taxon>
        <taxon>Fungi</taxon>
        <taxon>Dikarya</taxon>
        <taxon>Ascomycota</taxon>
        <taxon>Pezizomycotina</taxon>
        <taxon>Sordariomycetes</taxon>
        <taxon>Hypocreomycetidae</taxon>
        <taxon>Hypocreales</taxon>
        <taxon>Hypocreaceae</taxon>
        <taxon>Trichoderma</taxon>
    </lineage>
</organism>
<name>A0A2P4ZSQ7_9HYPO</name>
<dbReference type="EMBL" id="JPDN02000010">
    <property type="protein sequence ID" value="PON27308.1"/>
    <property type="molecule type" value="Genomic_DNA"/>
</dbReference>
<accession>A0A2P4ZSQ7</accession>
<sequence>MTAGDLRLPTILTRFFPATITSQQRDLIGYIWRLGLMNRKQCLSGSFVGVPGSHAGIDEPRKGETSAMGSTETPFWPVPASKASTNGSNQISLLTWAARCGRLMSRRQVLVPAYRTATVSASVALEEFLDGAGMDDCGAGNEAPE</sequence>
<reference evidence="1 2" key="1">
    <citation type="journal article" date="2016" name="Genome Announc.">
        <title>Draft Whole-Genome Sequence of Trichoderma gamsii T6085, a Promising Biocontrol Agent of Fusarium Head Blight on Wheat.</title>
        <authorList>
            <person name="Baroncelli R."/>
            <person name="Zapparata A."/>
            <person name="Piaggeschi G."/>
            <person name="Sarrocco S."/>
            <person name="Vannacci G."/>
        </authorList>
    </citation>
    <scope>NUCLEOTIDE SEQUENCE [LARGE SCALE GENOMIC DNA]</scope>
    <source>
        <strain evidence="1 2">T6085</strain>
    </source>
</reference>
<evidence type="ECO:0000313" key="2">
    <source>
        <dbReference type="Proteomes" id="UP000054821"/>
    </source>
</evidence>
<protein>
    <submittedName>
        <fullName evidence="1">Uncharacterized protein</fullName>
    </submittedName>
</protein>
<comment type="caution">
    <text evidence="1">The sequence shown here is derived from an EMBL/GenBank/DDBJ whole genome shotgun (WGS) entry which is preliminary data.</text>
</comment>
<gene>
    <name evidence="1" type="ORF">TGAM01_v203689</name>
</gene>